<feature type="compositionally biased region" description="Polar residues" evidence="1">
    <location>
        <begin position="154"/>
        <end position="166"/>
    </location>
</feature>
<organism evidence="5">
    <name type="scientific">Colletotrichum graminicola (strain M1.001 / M2 / FGSC 10212)</name>
    <name type="common">Maize anthracnose fungus</name>
    <name type="synonym">Glomerella graminicola</name>
    <dbReference type="NCBI Taxonomy" id="645133"/>
    <lineage>
        <taxon>Eukaryota</taxon>
        <taxon>Fungi</taxon>
        <taxon>Dikarya</taxon>
        <taxon>Ascomycota</taxon>
        <taxon>Pezizomycotina</taxon>
        <taxon>Sordariomycetes</taxon>
        <taxon>Hypocreomycetidae</taxon>
        <taxon>Glomerellales</taxon>
        <taxon>Glomerellaceae</taxon>
        <taxon>Colletotrichum</taxon>
        <taxon>Colletotrichum graminicola species complex</taxon>
    </lineage>
</organism>
<reference evidence="5" key="1">
    <citation type="journal article" date="2012" name="Nat. Genet.">
        <title>Lifestyle transitions in plant pathogenic Colletotrichum fungi deciphered by genome and transcriptome analyses.</title>
        <authorList>
            <person name="O'Connell R.J."/>
            <person name="Thon M.R."/>
            <person name="Hacquard S."/>
            <person name="Amyotte S.G."/>
            <person name="Kleemann J."/>
            <person name="Torres M.F."/>
            <person name="Damm U."/>
            <person name="Buiate E.A."/>
            <person name="Epstein L."/>
            <person name="Alkan N."/>
            <person name="Altmueller J."/>
            <person name="Alvarado-Balderrama L."/>
            <person name="Bauser C.A."/>
            <person name="Becker C."/>
            <person name="Birren B.W."/>
            <person name="Chen Z."/>
            <person name="Choi J."/>
            <person name="Crouch J.A."/>
            <person name="Duvick J.P."/>
            <person name="Farman M.A."/>
            <person name="Gan P."/>
            <person name="Heiman D."/>
            <person name="Henrissat B."/>
            <person name="Howard R.J."/>
            <person name="Kabbage M."/>
            <person name="Koch C."/>
            <person name="Kracher B."/>
            <person name="Kubo Y."/>
            <person name="Law A.D."/>
            <person name="Lebrun M.-H."/>
            <person name="Lee Y.-H."/>
            <person name="Miyara I."/>
            <person name="Moore N."/>
            <person name="Neumann U."/>
            <person name="Nordstroem K."/>
            <person name="Panaccione D.G."/>
            <person name="Panstruga R."/>
            <person name="Place M."/>
            <person name="Proctor R.H."/>
            <person name="Prusky D."/>
            <person name="Rech G."/>
            <person name="Reinhardt R."/>
            <person name="Rollins J.A."/>
            <person name="Rounsley S."/>
            <person name="Schardl C.L."/>
            <person name="Schwartz D.C."/>
            <person name="Shenoy N."/>
            <person name="Shirasu K."/>
            <person name="Sikhakolli U.R."/>
            <person name="Stueber K."/>
            <person name="Sukno S.A."/>
            <person name="Sweigard J.A."/>
            <person name="Takano Y."/>
            <person name="Takahara H."/>
            <person name="Trail F."/>
            <person name="van der Does H.C."/>
            <person name="Voll L.M."/>
            <person name="Will I."/>
            <person name="Young S."/>
            <person name="Zeng Q."/>
            <person name="Zhang J."/>
            <person name="Zhou S."/>
            <person name="Dickman M.B."/>
            <person name="Schulze-Lefert P."/>
            <person name="Ver Loren van Themaat E."/>
            <person name="Ma L.-J."/>
            <person name="Vaillancourt L.J."/>
        </authorList>
    </citation>
    <scope>NUCLEOTIDE SEQUENCE [LARGE SCALE GENOMIC DNA]</scope>
    <source>
        <strain evidence="5">M1.001 / M2 / FGSC 10212</strain>
    </source>
</reference>
<dbReference type="GeneID" id="24407508"/>
<feature type="transmembrane region" description="Helical" evidence="2">
    <location>
        <begin position="220"/>
        <end position="241"/>
    </location>
</feature>
<evidence type="ECO:0000313" key="5">
    <source>
        <dbReference type="Proteomes" id="UP000008782"/>
    </source>
</evidence>
<keyword evidence="2" id="KW-1133">Transmembrane helix</keyword>
<gene>
    <name evidence="4" type="ORF">GLRG_02143</name>
</gene>
<proteinExistence type="predicted"/>
<feature type="compositionally biased region" description="Polar residues" evidence="1">
    <location>
        <begin position="193"/>
        <end position="202"/>
    </location>
</feature>
<feature type="chain" id="PRO_5003180280" description="Mid2 domain-containing protein" evidence="3">
    <location>
        <begin position="18"/>
        <end position="303"/>
    </location>
</feature>
<dbReference type="OrthoDB" id="5390143at2759"/>
<feature type="region of interest" description="Disordered" evidence="1">
    <location>
        <begin position="99"/>
        <end position="212"/>
    </location>
</feature>
<evidence type="ECO:0000256" key="3">
    <source>
        <dbReference type="SAM" id="SignalP"/>
    </source>
</evidence>
<evidence type="ECO:0000313" key="4">
    <source>
        <dbReference type="EMBL" id="EFQ26972.1"/>
    </source>
</evidence>
<dbReference type="STRING" id="645133.E3Q7W0"/>
<keyword evidence="2" id="KW-0472">Membrane</keyword>
<accession>E3Q7W0</accession>
<keyword evidence="3" id="KW-0732">Signal</keyword>
<dbReference type="eggNOG" id="ENOG502SWSF">
    <property type="taxonomic scope" value="Eukaryota"/>
</dbReference>
<name>E3Q7W0_COLGM</name>
<keyword evidence="2" id="KW-0812">Transmembrane</keyword>
<evidence type="ECO:0008006" key="6">
    <source>
        <dbReference type="Google" id="ProtNLM"/>
    </source>
</evidence>
<dbReference type="AlphaFoldDB" id="E3Q7W0"/>
<evidence type="ECO:0000256" key="1">
    <source>
        <dbReference type="SAM" id="MobiDB-lite"/>
    </source>
</evidence>
<dbReference type="VEuPathDB" id="FungiDB:GLRG_02143"/>
<feature type="compositionally biased region" description="Low complexity" evidence="1">
    <location>
        <begin position="133"/>
        <end position="143"/>
    </location>
</feature>
<dbReference type="HOGENOM" id="CLU_918307_0_0_1"/>
<feature type="signal peptide" evidence="3">
    <location>
        <begin position="1"/>
        <end position="17"/>
    </location>
</feature>
<dbReference type="RefSeq" id="XP_008090992.1">
    <property type="nucleotide sequence ID" value="XM_008092801.1"/>
</dbReference>
<sequence>MRSLTLFLFAFVTLVLGQPLNPVLGQSIYPDQDEDAWRIVDKKKIAFNTTLRHYTIGLWQQAPPSAMLGGIPFRILDAKGWGTDGNQGNQTLRHISSTTFTISDGDPGTGPAPSRPSTTLREPTKTMVLSRTAPADPSSSPPAETSMSPLPLSPGQSEAASPTDLSITLAKMPVGTSEDPGLTRTTGERGPVSTGNDQATQTDETDSGGSSAGLPVGARAGIGVGVGILGVTCIICAAMLYRHLKMNQRTLVEAGESTMTQPPAYFHGMASSPVSPSSAVQSSVKSNHQAAGFYVNPKPVEID</sequence>
<keyword evidence="5" id="KW-1185">Reference proteome</keyword>
<dbReference type="EMBL" id="GG697336">
    <property type="protein sequence ID" value="EFQ26972.1"/>
    <property type="molecule type" value="Genomic_DNA"/>
</dbReference>
<evidence type="ECO:0000256" key="2">
    <source>
        <dbReference type="SAM" id="Phobius"/>
    </source>
</evidence>
<protein>
    <recommendedName>
        <fullName evidence="6">Mid2 domain-containing protein</fullName>
    </recommendedName>
</protein>
<dbReference type="Proteomes" id="UP000008782">
    <property type="component" value="Unassembled WGS sequence"/>
</dbReference>